<dbReference type="GO" id="GO:0005524">
    <property type="term" value="F:ATP binding"/>
    <property type="evidence" value="ECO:0007669"/>
    <property type="project" value="UniProtKB-KW"/>
</dbReference>
<evidence type="ECO:0000256" key="1">
    <source>
        <dbReference type="ARBA" id="ARBA00022741"/>
    </source>
</evidence>
<dbReference type="GO" id="GO:0140664">
    <property type="term" value="F:ATP-dependent DNA damage sensor activity"/>
    <property type="evidence" value="ECO:0007669"/>
    <property type="project" value="InterPro"/>
</dbReference>
<feature type="compositionally biased region" description="Basic and acidic residues" evidence="3">
    <location>
        <begin position="24"/>
        <end position="38"/>
    </location>
</feature>
<dbReference type="PANTHER" id="PTHR46487">
    <property type="entry name" value="DNA REPAIR PROTEIN XRCC3"/>
    <property type="match status" value="1"/>
</dbReference>
<dbReference type="Gene3D" id="3.40.50.300">
    <property type="entry name" value="P-loop containing nucleotide triphosphate hydrolases"/>
    <property type="match status" value="1"/>
</dbReference>
<dbReference type="EMBL" id="JADCNL010000005">
    <property type="protein sequence ID" value="KAG0479892.1"/>
    <property type="molecule type" value="Genomic_DNA"/>
</dbReference>
<proteinExistence type="predicted"/>
<keyword evidence="6" id="KW-1185">Reference proteome</keyword>
<dbReference type="PRINTS" id="PR01874">
    <property type="entry name" value="DNAREPAIRADA"/>
</dbReference>
<dbReference type="PROSITE" id="PS50162">
    <property type="entry name" value="RECA_2"/>
    <property type="match status" value="1"/>
</dbReference>
<gene>
    <name evidence="5" type="ORF">HPP92_010750</name>
</gene>
<comment type="caution">
    <text evidence="5">The sequence shown here is derived from an EMBL/GenBank/DDBJ whole genome shotgun (WGS) entry which is preliminary data.</text>
</comment>
<accession>A0A835R5T5</accession>
<dbReference type="SUPFAM" id="SSF52540">
    <property type="entry name" value="P-loop containing nucleoside triphosphate hydrolases"/>
    <property type="match status" value="1"/>
</dbReference>
<dbReference type="AlphaFoldDB" id="A0A835R5T5"/>
<organism evidence="5 6">
    <name type="scientific">Vanilla planifolia</name>
    <name type="common">Vanilla</name>
    <dbReference type="NCBI Taxonomy" id="51239"/>
    <lineage>
        <taxon>Eukaryota</taxon>
        <taxon>Viridiplantae</taxon>
        <taxon>Streptophyta</taxon>
        <taxon>Embryophyta</taxon>
        <taxon>Tracheophyta</taxon>
        <taxon>Spermatophyta</taxon>
        <taxon>Magnoliopsida</taxon>
        <taxon>Liliopsida</taxon>
        <taxon>Asparagales</taxon>
        <taxon>Orchidaceae</taxon>
        <taxon>Vanilloideae</taxon>
        <taxon>Vanilleae</taxon>
        <taxon>Vanilla</taxon>
    </lineage>
</organism>
<evidence type="ECO:0000313" key="5">
    <source>
        <dbReference type="EMBL" id="KAG0479892.1"/>
    </source>
</evidence>
<name>A0A835R5T5_VANPL</name>
<dbReference type="Pfam" id="PF08423">
    <property type="entry name" value="Rad51"/>
    <property type="match status" value="1"/>
</dbReference>
<keyword evidence="2" id="KW-0067">ATP-binding</keyword>
<reference evidence="5 6" key="1">
    <citation type="journal article" date="2020" name="Nat. Food">
        <title>A phased Vanilla planifolia genome enables genetic improvement of flavour and production.</title>
        <authorList>
            <person name="Hasing T."/>
            <person name="Tang H."/>
            <person name="Brym M."/>
            <person name="Khazi F."/>
            <person name="Huang T."/>
            <person name="Chambers A.H."/>
        </authorList>
    </citation>
    <scope>NUCLEOTIDE SEQUENCE [LARGE SCALE GENOMIC DNA]</scope>
    <source>
        <tissue evidence="5">Leaf</tissue>
    </source>
</reference>
<dbReference type="PANTHER" id="PTHR46487:SF1">
    <property type="entry name" value="DNA REPAIR PROTEIN XRCC3"/>
    <property type="match status" value="1"/>
</dbReference>
<keyword evidence="1" id="KW-0547">Nucleotide-binding</keyword>
<dbReference type="PIRSF" id="PIRSF005856">
    <property type="entry name" value="Rad51"/>
    <property type="match status" value="1"/>
</dbReference>
<dbReference type="GO" id="GO:0000722">
    <property type="term" value="P:telomere maintenance via recombination"/>
    <property type="evidence" value="ECO:0007669"/>
    <property type="project" value="TreeGrafter"/>
</dbReference>
<dbReference type="SMART" id="SM00382">
    <property type="entry name" value="AAA"/>
    <property type="match status" value="1"/>
</dbReference>
<dbReference type="Proteomes" id="UP000636800">
    <property type="component" value="Chromosome 5"/>
</dbReference>
<dbReference type="GO" id="GO:0071140">
    <property type="term" value="P:resolution of mitotic recombination intermediates"/>
    <property type="evidence" value="ECO:0007669"/>
    <property type="project" value="TreeGrafter"/>
</dbReference>
<dbReference type="InterPro" id="IPR027417">
    <property type="entry name" value="P-loop_NTPase"/>
</dbReference>
<dbReference type="InterPro" id="IPR003593">
    <property type="entry name" value="AAA+_ATPase"/>
</dbReference>
<evidence type="ECO:0000256" key="3">
    <source>
        <dbReference type="SAM" id="MobiDB-lite"/>
    </source>
</evidence>
<dbReference type="GO" id="GO:0000400">
    <property type="term" value="F:four-way junction DNA binding"/>
    <property type="evidence" value="ECO:0007669"/>
    <property type="project" value="TreeGrafter"/>
</dbReference>
<dbReference type="GO" id="GO:0005657">
    <property type="term" value="C:replication fork"/>
    <property type="evidence" value="ECO:0007669"/>
    <property type="project" value="TreeGrafter"/>
</dbReference>
<dbReference type="OrthoDB" id="1881052at2759"/>
<dbReference type="GO" id="GO:0045003">
    <property type="term" value="P:double-strand break repair via synthesis-dependent strand annealing"/>
    <property type="evidence" value="ECO:0007669"/>
    <property type="project" value="TreeGrafter"/>
</dbReference>
<dbReference type="InterPro" id="IPR013632">
    <property type="entry name" value="Rad51_C"/>
</dbReference>
<protein>
    <recommendedName>
        <fullName evidence="4">RecA family profile 1 domain-containing protein</fullName>
    </recommendedName>
</protein>
<dbReference type="InterPro" id="IPR020588">
    <property type="entry name" value="RecA_ATP-bd"/>
</dbReference>
<feature type="region of interest" description="Disordered" evidence="3">
    <location>
        <begin position="14"/>
        <end position="38"/>
    </location>
</feature>
<dbReference type="GO" id="GO:0090656">
    <property type="term" value="P:t-circle formation"/>
    <property type="evidence" value="ECO:0007669"/>
    <property type="project" value="TreeGrafter"/>
</dbReference>
<feature type="domain" description="RecA family profile 1" evidence="4">
    <location>
        <begin position="58"/>
        <end position="227"/>
    </location>
</feature>
<sequence length="327" mass="35969">MTEVHSVDRMHQFQVQRWKRGKRNDRQRNVESERKNGRNSEVAMIPRCLWLQNPVQLPADKLSLGCPILDHVLGGGIPCGSITELTGESSSGKTQLCLQLLLSAAAPRSSGGLSSTSLFISSEPPFPLRRLHSLSAGDAPLDHILVGSALSPEELESLLKSADYLLSLNRPPSGRPIRLLVVDSATSIFRADVDDVPSRSAVLFRIAAKLKEQARSFNIAVVVTNHVVDVVEDETRDLRIGNYVNLWSSGRRVCPAMGLAWANCVNTRLFLSRTIETNMMVAANEHMVDGGCKWRRKLQVVFAPHLPEASCDFVIKREGVFGVATQA</sequence>
<evidence type="ECO:0000259" key="4">
    <source>
        <dbReference type="PROSITE" id="PS50162"/>
    </source>
</evidence>
<evidence type="ECO:0000256" key="2">
    <source>
        <dbReference type="ARBA" id="ARBA00022840"/>
    </source>
</evidence>
<dbReference type="GO" id="GO:0033065">
    <property type="term" value="C:Rad51C-XRCC3 complex"/>
    <property type="evidence" value="ECO:0007669"/>
    <property type="project" value="TreeGrafter"/>
</dbReference>
<evidence type="ECO:0000313" key="6">
    <source>
        <dbReference type="Proteomes" id="UP000636800"/>
    </source>
</evidence>
<dbReference type="InterPro" id="IPR016467">
    <property type="entry name" value="DNA_recomb/repair_RecA-like"/>
</dbReference>